<dbReference type="PANTHER" id="PTHR31528">
    <property type="entry name" value="4-AMINO-5-HYDROXYMETHYL-2-METHYLPYRIMIDINE PHOSPHATE SYNTHASE THI11-RELATED"/>
    <property type="match status" value="1"/>
</dbReference>
<feature type="chain" id="PRO_5035239588" evidence="1">
    <location>
        <begin position="21"/>
        <end position="327"/>
    </location>
</feature>
<dbReference type="InterPro" id="IPR015168">
    <property type="entry name" value="SsuA/THI5"/>
</dbReference>
<dbReference type="GO" id="GO:0009228">
    <property type="term" value="P:thiamine biosynthetic process"/>
    <property type="evidence" value="ECO:0007669"/>
    <property type="project" value="InterPro"/>
</dbReference>
<evidence type="ECO:0000313" key="4">
    <source>
        <dbReference type="Proteomes" id="UP000614469"/>
    </source>
</evidence>
<dbReference type="PANTHER" id="PTHR31528:SF15">
    <property type="entry name" value="RIBOFLAVIN-BINDING PROTEIN RIBY"/>
    <property type="match status" value="1"/>
</dbReference>
<dbReference type="Pfam" id="PF09084">
    <property type="entry name" value="NMT1"/>
    <property type="match status" value="1"/>
</dbReference>
<gene>
    <name evidence="3" type="ORF">H8E29_15470</name>
</gene>
<dbReference type="PROSITE" id="PS51257">
    <property type="entry name" value="PROKAR_LIPOPROTEIN"/>
    <property type="match status" value="1"/>
</dbReference>
<dbReference type="InterPro" id="IPR027939">
    <property type="entry name" value="NMT1/THI5"/>
</dbReference>
<comment type="caution">
    <text evidence="3">The sequence shown here is derived from an EMBL/GenBank/DDBJ whole genome shotgun (WGS) entry which is preliminary data.</text>
</comment>
<feature type="domain" description="SsuA/THI5-like" evidence="2">
    <location>
        <begin position="44"/>
        <end position="255"/>
    </location>
</feature>
<organism evidence="3 4">
    <name type="scientific">Candidatus Desulfolinea nitratireducens</name>
    <dbReference type="NCBI Taxonomy" id="2841698"/>
    <lineage>
        <taxon>Bacteria</taxon>
        <taxon>Bacillati</taxon>
        <taxon>Chloroflexota</taxon>
        <taxon>Anaerolineae</taxon>
        <taxon>Anaerolineales</taxon>
        <taxon>Anaerolineales incertae sedis</taxon>
        <taxon>Candidatus Desulfolinea</taxon>
    </lineage>
</organism>
<protein>
    <submittedName>
        <fullName evidence="3">ABC transporter substrate-binding protein</fullName>
    </submittedName>
</protein>
<keyword evidence="1" id="KW-0732">Signal</keyword>
<accession>A0A8J6NP22</accession>
<proteinExistence type="predicted"/>
<dbReference type="Gene3D" id="3.40.190.10">
    <property type="entry name" value="Periplasmic binding protein-like II"/>
    <property type="match status" value="2"/>
</dbReference>
<evidence type="ECO:0000313" key="3">
    <source>
        <dbReference type="EMBL" id="MBC8336661.1"/>
    </source>
</evidence>
<dbReference type="Proteomes" id="UP000614469">
    <property type="component" value="Unassembled WGS sequence"/>
</dbReference>
<dbReference type="SUPFAM" id="SSF53850">
    <property type="entry name" value="Periplasmic binding protein-like II"/>
    <property type="match status" value="1"/>
</dbReference>
<feature type="signal peptide" evidence="1">
    <location>
        <begin position="1"/>
        <end position="20"/>
    </location>
</feature>
<dbReference type="EMBL" id="JACNJN010000180">
    <property type="protein sequence ID" value="MBC8336661.1"/>
    <property type="molecule type" value="Genomic_DNA"/>
</dbReference>
<evidence type="ECO:0000256" key="1">
    <source>
        <dbReference type="SAM" id="SignalP"/>
    </source>
</evidence>
<dbReference type="AlphaFoldDB" id="A0A8J6NP22"/>
<name>A0A8J6NP22_9CHLR</name>
<reference evidence="3 4" key="1">
    <citation type="submission" date="2020-08" db="EMBL/GenBank/DDBJ databases">
        <title>Bridging the membrane lipid divide: bacteria of the FCB group superphylum have the potential to synthesize archaeal ether lipids.</title>
        <authorList>
            <person name="Villanueva L."/>
            <person name="Von Meijenfeldt F.A.B."/>
            <person name="Westbye A.B."/>
            <person name="Yadav S."/>
            <person name="Hopmans E.C."/>
            <person name="Dutilh B.E."/>
            <person name="Sinninghe Damste J.S."/>
        </authorList>
    </citation>
    <scope>NUCLEOTIDE SEQUENCE [LARGE SCALE GENOMIC DNA]</scope>
    <source>
        <strain evidence="3">NIOZ-UU36</strain>
    </source>
</reference>
<sequence>MFKKPRLLFILILLSLIVSACGATATPKPAELTQIRLPMGFIPNIQYAPYYVAVDKGYFAEAGLEIEFDYSFETDGVALVGAGQLPFSVVSGEQVPMARAQGLPVVYVAAWYRDYPVSVVSKVEQGIITPADLAGKKIGLPGLFGANYVGFIALLHANGLSESDLTLDAIGFNQVEALATDQEEAIVGYTANEPIQLAAQGYEVNEIRVADHVKLASNGLLTNEKTIAEDPELIRKMIAAFLRGLEYAADHPDEAYQISKKYVENLGEADEATQKQVLATSIEFWQIEQPGYSDPQAWENMNNVLFEMGFIPELIDIDAAYTNEFLP</sequence>
<evidence type="ECO:0000259" key="2">
    <source>
        <dbReference type="Pfam" id="PF09084"/>
    </source>
</evidence>